<reference evidence="9" key="1">
    <citation type="submission" date="2017-07" db="EMBL/GenBank/DDBJ databases">
        <title>Taro Niue Genome Assembly and Annotation.</title>
        <authorList>
            <person name="Atibalentja N."/>
            <person name="Keating K."/>
            <person name="Fields C.J."/>
        </authorList>
    </citation>
    <scope>NUCLEOTIDE SEQUENCE</scope>
    <source>
        <strain evidence="9">Niue_2</strain>
        <tissue evidence="9">Leaf</tissue>
    </source>
</reference>
<feature type="region of interest" description="Disordered" evidence="7">
    <location>
        <begin position="346"/>
        <end position="366"/>
    </location>
</feature>
<name>A0A843TFW1_COLES</name>
<gene>
    <name evidence="9" type="ORF">Taro_001950</name>
</gene>
<keyword evidence="5 6" id="KW-0472">Membrane</keyword>
<dbReference type="PANTHER" id="PTHR31218">
    <property type="entry name" value="WAT1-RELATED PROTEIN"/>
    <property type="match status" value="1"/>
</dbReference>
<proteinExistence type="inferred from homology"/>
<evidence type="ECO:0000313" key="9">
    <source>
        <dbReference type="EMBL" id="MQL69621.1"/>
    </source>
</evidence>
<keyword evidence="4 6" id="KW-1133">Transmembrane helix</keyword>
<dbReference type="InterPro" id="IPR000620">
    <property type="entry name" value="EamA_dom"/>
</dbReference>
<comment type="subcellular location">
    <subcellularLocation>
        <location evidence="1 6">Membrane</location>
        <topology evidence="1 6">Multi-pass membrane protein</topology>
    </subcellularLocation>
</comment>
<evidence type="ECO:0000259" key="8">
    <source>
        <dbReference type="Pfam" id="PF00892"/>
    </source>
</evidence>
<dbReference type="AlphaFoldDB" id="A0A843TFW1"/>
<dbReference type="InterPro" id="IPR037185">
    <property type="entry name" value="EmrE-like"/>
</dbReference>
<dbReference type="GO" id="GO:0016020">
    <property type="term" value="C:membrane"/>
    <property type="evidence" value="ECO:0007669"/>
    <property type="project" value="UniProtKB-SubCell"/>
</dbReference>
<dbReference type="EMBL" id="NMUH01000043">
    <property type="protein sequence ID" value="MQL69621.1"/>
    <property type="molecule type" value="Genomic_DNA"/>
</dbReference>
<organism evidence="9 10">
    <name type="scientific">Colocasia esculenta</name>
    <name type="common">Wild taro</name>
    <name type="synonym">Arum esculentum</name>
    <dbReference type="NCBI Taxonomy" id="4460"/>
    <lineage>
        <taxon>Eukaryota</taxon>
        <taxon>Viridiplantae</taxon>
        <taxon>Streptophyta</taxon>
        <taxon>Embryophyta</taxon>
        <taxon>Tracheophyta</taxon>
        <taxon>Spermatophyta</taxon>
        <taxon>Magnoliopsida</taxon>
        <taxon>Liliopsida</taxon>
        <taxon>Araceae</taxon>
        <taxon>Aroideae</taxon>
        <taxon>Colocasieae</taxon>
        <taxon>Colocasia</taxon>
    </lineage>
</organism>
<evidence type="ECO:0000256" key="6">
    <source>
        <dbReference type="RuleBase" id="RU363077"/>
    </source>
</evidence>
<feature type="transmembrane region" description="Helical" evidence="6">
    <location>
        <begin position="272"/>
        <end position="293"/>
    </location>
</feature>
<feature type="transmembrane region" description="Helical" evidence="6">
    <location>
        <begin position="162"/>
        <end position="189"/>
    </location>
</feature>
<keyword evidence="10" id="KW-1185">Reference proteome</keyword>
<feature type="transmembrane region" description="Helical" evidence="6">
    <location>
        <begin position="96"/>
        <end position="113"/>
    </location>
</feature>
<feature type="transmembrane region" description="Helical" evidence="6">
    <location>
        <begin position="247"/>
        <end position="265"/>
    </location>
</feature>
<dbReference type="GO" id="GO:0022857">
    <property type="term" value="F:transmembrane transporter activity"/>
    <property type="evidence" value="ECO:0007669"/>
    <property type="project" value="InterPro"/>
</dbReference>
<sequence length="398" mass="43194">MEKVKAGRREEVAGAVRTHGPLVAQVYLHVAQGALFLLTKVLLVGGMSHYVFVTYRQAVATLAIAPFAFFLERITLSQNFTFAGLALTNTTLSGTMSNLVPAMTFLMAVCLRLEKVDIWGWRGQAKIVGTLLCVGGAMVVTFSTGPAASVNSLNLHKHPLNVIFSTLNLAGAFESSTGSWILGSVLLFIEDAPSELTGAAWICGLGALQSLVVALFIEPSSAWRLKWDLQLVNILYSDPPLTTRYCAFLQGILCTALALFIQMWCMKERGPIFSTTFSPLTTVLIAIFEPFLLHVQFHWASLVGIVMVIAGLYSVLWGKAVDGNFLQGKSDPVEVTFGSEAYGGIKQPLLPEGQRRSDGNGAGEEEISNHSDARMFDLPKHLGWHCSNGQRLLLGPYA</sequence>
<comment type="similarity">
    <text evidence="2 6">Belongs to the drug/metabolite transporter (DMT) superfamily. Plant drug/metabolite exporter (P-DME) (TC 2.A.7.4) family.</text>
</comment>
<feature type="transmembrane region" description="Helical" evidence="6">
    <location>
        <begin position="125"/>
        <end position="142"/>
    </location>
</feature>
<dbReference type="OrthoDB" id="766087at2759"/>
<protein>
    <recommendedName>
        <fullName evidence="6">WAT1-related protein</fullName>
    </recommendedName>
</protein>
<evidence type="ECO:0000256" key="3">
    <source>
        <dbReference type="ARBA" id="ARBA00022692"/>
    </source>
</evidence>
<feature type="transmembrane region" description="Helical" evidence="6">
    <location>
        <begin position="196"/>
        <end position="217"/>
    </location>
</feature>
<evidence type="ECO:0000256" key="4">
    <source>
        <dbReference type="ARBA" id="ARBA00022989"/>
    </source>
</evidence>
<keyword evidence="3 6" id="KW-0812">Transmembrane</keyword>
<accession>A0A843TFW1</accession>
<dbReference type="Pfam" id="PF00892">
    <property type="entry name" value="EamA"/>
    <property type="match status" value="1"/>
</dbReference>
<evidence type="ECO:0000256" key="1">
    <source>
        <dbReference type="ARBA" id="ARBA00004141"/>
    </source>
</evidence>
<feature type="transmembrane region" description="Helical" evidence="6">
    <location>
        <begin position="26"/>
        <end position="46"/>
    </location>
</feature>
<evidence type="ECO:0000256" key="2">
    <source>
        <dbReference type="ARBA" id="ARBA00007635"/>
    </source>
</evidence>
<dbReference type="InterPro" id="IPR030184">
    <property type="entry name" value="WAT1-related"/>
</dbReference>
<evidence type="ECO:0000313" key="10">
    <source>
        <dbReference type="Proteomes" id="UP000652761"/>
    </source>
</evidence>
<dbReference type="SUPFAM" id="SSF103481">
    <property type="entry name" value="Multidrug resistance efflux transporter EmrE"/>
    <property type="match status" value="1"/>
</dbReference>
<dbReference type="Proteomes" id="UP000652761">
    <property type="component" value="Unassembled WGS sequence"/>
</dbReference>
<comment type="caution">
    <text evidence="9">The sequence shown here is derived from an EMBL/GenBank/DDBJ whole genome shotgun (WGS) entry which is preliminary data.</text>
</comment>
<feature type="transmembrane region" description="Helical" evidence="6">
    <location>
        <begin position="58"/>
        <end position="76"/>
    </location>
</feature>
<evidence type="ECO:0000256" key="7">
    <source>
        <dbReference type="SAM" id="MobiDB-lite"/>
    </source>
</evidence>
<feature type="transmembrane region" description="Helical" evidence="6">
    <location>
        <begin position="299"/>
        <end position="317"/>
    </location>
</feature>
<evidence type="ECO:0000256" key="5">
    <source>
        <dbReference type="ARBA" id="ARBA00023136"/>
    </source>
</evidence>
<feature type="domain" description="EamA" evidence="8">
    <location>
        <begin position="190"/>
        <end position="316"/>
    </location>
</feature>